<dbReference type="SUPFAM" id="SSF52540">
    <property type="entry name" value="P-loop containing nucleoside triphosphate hydrolases"/>
    <property type="match status" value="1"/>
</dbReference>
<dbReference type="Pfam" id="PF07693">
    <property type="entry name" value="KAP_NTPase"/>
    <property type="match status" value="1"/>
</dbReference>
<dbReference type="InterPro" id="IPR011646">
    <property type="entry name" value="KAP_P-loop"/>
</dbReference>
<comment type="caution">
    <text evidence="3">The sequence shown here is derived from an EMBL/GenBank/DDBJ whole genome shotgun (WGS) entry which is preliminary data.</text>
</comment>
<keyword evidence="1" id="KW-0812">Transmembrane</keyword>
<reference evidence="3 4" key="1">
    <citation type="journal article" date="2023" name="Genome Announc.">
        <title>Pan-Genome Analyses of the Genus Cohnella and Proposal of the Novel Species Cohnella silvisoli sp. nov., Isolated from Forest Soil.</title>
        <authorList>
            <person name="Wang C."/>
            <person name="Mao L."/>
            <person name="Bao G."/>
            <person name="Zhu H."/>
        </authorList>
    </citation>
    <scope>NUCLEOTIDE SEQUENCE [LARGE SCALE GENOMIC DNA]</scope>
    <source>
        <strain evidence="3 4">NL03-T5-1</strain>
    </source>
</reference>
<evidence type="ECO:0000259" key="2">
    <source>
        <dbReference type="Pfam" id="PF07693"/>
    </source>
</evidence>
<sequence length="991" mass="115096">MQETNKSYQLIKINCFFLFKIFLFGIILAEFALCTKVILLGFENSSAQNQRECWFWTIIGLYFLIACIYLYRRKKQIKFIVKSWRFDLLLVFSAGVISMIVVGGLGISFFQKWISSLSWLYTVVLLSIPLVFYAAINLRKLQIKMTKKSDENSGFMSDKEGQSKNDDAFEFFEIAKRFAGRVYNQGSPESLVFGIDAPWGTGKSTFINLCREHWRADFKDKVIVYRFDPLRFENSDKLLDKFVDGLLKVIKDNFYAPELESLVAKYAKLLSDSKLTISILGFRFGVPFDKSSIDRTFEGLDEVLRRVDKKIVIVVDDLDRLSFSSIKEILFVIKKSFILPNISYVLCYDTENITALEHQKLDSEKIIEFLEKFINIKMSLYLDHKLLLDYFTEYKDRSLARNLLSNPELVSRAVEGLKDIFNSKEYYLYIPFIGDARKLKRLVNTILLLEVEQLDLSNADFDKSDLVHLLIIYINYPNIFRKIYNTEMHGKRGFFSLVGQFDDHYPKDSGIMNTDNGYKNSTLYTQYVADLTENQRFILNKVFNADQRLQSARNITAEQATSYACFNGSLFIPKGGNLERYLNLIVKVSRPVQTEQYKFYVNLKNEILEKTNIADVLQHEEFSFSKGEGNHEQLWRVLINSPHSEYSPIKAKEIIQYALDNLSRYSMLEIENVGLRRNSIILFIAKLLDKVGWTDEEGKYWINTNENVVKIAEWIFGENQHKNSGILENIAREERGILGLHDLLLFRLYCCADRGGDMFNLTRALSRHGGPNNPTEGIVRNIVIGEMREISQYVFRVFKARYIDKSKNIFEEVLELSAEAVCANSYSYINSQIPDDSFNSKLLELKSRMLSFITYQLGSATYSSGIPCGYYDIEGEEDKHGINEAINDYLFEICFNPERYDKGYNYFLYYLLINNRDGFGHEVERIPAIDKFTEVLNEDRIRKYWGVHGESVRVQESILEKGNFIADEYVAWCANQIGNVYKVLDKLIEEH</sequence>
<keyword evidence="1" id="KW-0472">Membrane</keyword>
<keyword evidence="4" id="KW-1185">Reference proteome</keyword>
<dbReference type="InterPro" id="IPR027417">
    <property type="entry name" value="P-loop_NTPase"/>
</dbReference>
<gene>
    <name evidence="3" type="ORF">QJS35_05760</name>
</gene>
<dbReference type="Gene3D" id="3.40.50.300">
    <property type="entry name" value="P-loop containing nucleotide triphosphate hydrolases"/>
    <property type="match status" value="1"/>
</dbReference>
<evidence type="ECO:0000313" key="4">
    <source>
        <dbReference type="Proteomes" id="UP001493487"/>
    </source>
</evidence>
<evidence type="ECO:0000256" key="1">
    <source>
        <dbReference type="SAM" id="Phobius"/>
    </source>
</evidence>
<feature type="transmembrane region" description="Helical" evidence="1">
    <location>
        <begin position="54"/>
        <end position="72"/>
    </location>
</feature>
<name>A0ABV1KPY5_9BACL</name>
<feature type="transmembrane region" description="Helical" evidence="1">
    <location>
        <begin position="84"/>
        <end position="107"/>
    </location>
</feature>
<feature type="transmembrane region" description="Helical" evidence="1">
    <location>
        <begin position="21"/>
        <end position="42"/>
    </location>
</feature>
<proteinExistence type="predicted"/>
<feature type="transmembrane region" description="Helical" evidence="1">
    <location>
        <begin position="119"/>
        <end position="138"/>
    </location>
</feature>
<organism evidence="3 4">
    <name type="scientific">Cohnella silvisoli</name>
    <dbReference type="NCBI Taxonomy" id="2873699"/>
    <lineage>
        <taxon>Bacteria</taxon>
        <taxon>Bacillati</taxon>
        <taxon>Bacillota</taxon>
        <taxon>Bacilli</taxon>
        <taxon>Bacillales</taxon>
        <taxon>Paenibacillaceae</taxon>
        <taxon>Cohnella</taxon>
    </lineage>
</organism>
<keyword evidence="1" id="KW-1133">Transmembrane helix</keyword>
<dbReference type="EMBL" id="JASKHM010000002">
    <property type="protein sequence ID" value="MEQ4481898.1"/>
    <property type="molecule type" value="Genomic_DNA"/>
</dbReference>
<dbReference type="Proteomes" id="UP001493487">
    <property type="component" value="Unassembled WGS sequence"/>
</dbReference>
<dbReference type="RefSeq" id="WP_232189338.1">
    <property type="nucleotide sequence ID" value="NZ_JAIOAP010000019.1"/>
</dbReference>
<feature type="domain" description="KAP NTPase" evidence="2">
    <location>
        <begin position="174"/>
        <end position="448"/>
    </location>
</feature>
<protein>
    <submittedName>
        <fullName evidence="3">P-loop NTPase fold protein</fullName>
    </submittedName>
</protein>
<evidence type="ECO:0000313" key="3">
    <source>
        <dbReference type="EMBL" id="MEQ4481898.1"/>
    </source>
</evidence>
<accession>A0ABV1KPY5</accession>